<keyword evidence="2" id="KW-1185">Reference proteome</keyword>
<proteinExistence type="predicted"/>
<dbReference type="CDD" id="cd05325">
    <property type="entry name" value="carb_red_sniffer_like_SDR_c"/>
    <property type="match status" value="1"/>
</dbReference>
<dbReference type="PANTHER" id="PTHR45458">
    <property type="entry name" value="SHORT-CHAIN DEHYDROGENASE/REDUCTASE SDR"/>
    <property type="match status" value="1"/>
</dbReference>
<sequence>MAVVYFVSGANRGIGYAFVEELAKRPDVKIIATTRNVENSTELVQLKEKTKNIEIVKLDVSSEESIDTLDAQLKEIAAEGIDVFISNAGISQASYRVINAPRDVWLRHYKTNTLGPVLIFQVLYPYLLKKQTRKIVFVSSLAGSLGQYLPFPTSAYGQSKAALNYSAKEISSELAPEGFTVIATQPGAVTSDMGIANQKIIPDPNVRAALAKMSITPAVSAVKQLELIDNLTKESNGKFLNFDGSELLF</sequence>
<gene>
    <name evidence="1" type="ORF">CLIB1423_01S12750</name>
</gene>
<dbReference type="AlphaFoldDB" id="A0A9P0QKZ0"/>
<dbReference type="Pfam" id="PF00106">
    <property type="entry name" value="adh_short"/>
    <property type="match status" value="1"/>
</dbReference>
<dbReference type="PRINTS" id="PR00081">
    <property type="entry name" value="GDHRDH"/>
</dbReference>
<name>A0A9P0QKZ0_9ASCO</name>
<dbReference type="Gene3D" id="3.40.50.720">
    <property type="entry name" value="NAD(P)-binding Rossmann-like Domain"/>
    <property type="match status" value="1"/>
</dbReference>
<dbReference type="InterPro" id="IPR002347">
    <property type="entry name" value="SDR_fam"/>
</dbReference>
<dbReference type="SUPFAM" id="SSF51735">
    <property type="entry name" value="NAD(P)-binding Rossmann-fold domains"/>
    <property type="match status" value="1"/>
</dbReference>
<dbReference type="Proteomes" id="UP000837801">
    <property type="component" value="Unassembled WGS sequence"/>
</dbReference>
<dbReference type="InterPro" id="IPR052184">
    <property type="entry name" value="SDR_enzymes"/>
</dbReference>
<protein>
    <submittedName>
        <fullName evidence="1">Uncharacterized oxidoreductase</fullName>
    </submittedName>
</protein>
<reference evidence="1" key="1">
    <citation type="submission" date="2022-03" db="EMBL/GenBank/DDBJ databases">
        <authorList>
            <person name="Legras J.-L."/>
            <person name="Devillers H."/>
            <person name="Grondin C."/>
        </authorList>
    </citation>
    <scope>NUCLEOTIDE SEQUENCE</scope>
    <source>
        <strain evidence="1">CLIB 1423</strain>
    </source>
</reference>
<dbReference type="OrthoDB" id="9876299at2759"/>
<dbReference type="PANTHER" id="PTHR45458:SF1">
    <property type="entry name" value="SHORT CHAIN DEHYDROGENASE"/>
    <property type="match status" value="1"/>
</dbReference>
<dbReference type="GO" id="GO:0016616">
    <property type="term" value="F:oxidoreductase activity, acting on the CH-OH group of donors, NAD or NADP as acceptor"/>
    <property type="evidence" value="ECO:0007669"/>
    <property type="project" value="TreeGrafter"/>
</dbReference>
<dbReference type="EMBL" id="CAKXYY010000001">
    <property type="protein sequence ID" value="CAH2350555.1"/>
    <property type="molecule type" value="Genomic_DNA"/>
</dbReference>
<evidence type="ECO:0000313" key="2">
    <source>
        <dbReference type="Proteomes" id="UP000837801"/>
    </source>
</evidence>
<organism evidence="1 2">
    <name type="scientific">[Candida] railenensis</name>
    <dbReference type="NCBI Taxonomy" id="45579"/>
    <lineage>
        <taxon>Eukaryota</taxon>
        <taxon>Fungi</taxon>
        <taxon>Dikarya</taxon>
        <taxon>Ascomycota</taxon>
        <taxon>Saccharomycotina</taxon>
        <taxon>Pichiomycetes</taxon>
        <taxon>Debaryomycetaceae</taxon>
        <taxon>Kurtzmaniella</taxon>
    </lineage>
</organism>
<comment type="caution">
    <text evidence="1">The sequence shown here is derived from an EMBL/GenBank/DDBJ whole genome shotgun (WGS) entry which is preliminary data.</text>
</comment>
<dbReference type="InterPro" id="IPR036291">
    <property type="entry name" value="NAD(P)-bd_dom_sf"/>
</dbReference>
<evidence type="ECO:0000313" key="1">
    <source>
        <dbReference type="EMBL" id="CAH2350555.1"/>
    </source>
</evidence>
<accession>A0A9P0QKZ0</accession>